<evidence type="ECO:0000256" key="1">
    <source>
        <dbReference type="SAM" id="MobiDB-lite"/>
    </source>
</evidence>
<reference evidence="2 3" key="2">
    <citation type="submission" date="2018-03" db="EMBL/GenBank/DDBJ databases">
        <authorList>
            <person name="Keele B.F."/>
        </authorList>
    </citation>
    <scope>NUCLEOTIDE SEQUENCE [LARGE SCALE GENOMIC DNA]</scope>
    <source>
        <strain evidence="2 3">D13</strain>
    </source>
</reference>
<organism evidence="2 3">
    <name type="scientific">Ahniella affigens</name>
    <dbReference type="NCBI Taxonomy" id="2021234"/>
    <lineage>
        <taxon>Bacteria</taxon>
        <taxon>Pseudomonadati</taxon>
        <taxon>Pseudomonadota</taxon>
        <taxon>Gammaproteobacteria</taxon>
        <taxon>Lysobacterales</taxon>
        <taxon>Rhodanobacteraceae</taxon>
        <taxon>Ahniella</taxon>
    </lineage>
</organism>
<proteinExistence type="predicted"/>
<evidence type="ECO:0000313" key="3">
    <source>
        <dbReference type="Proteomes" id="UP000241074"/>
    </source>
</evidence>
<dbReference type="EMBL" id="CP027860">
    <property type="protein sequence ID" value="AVP97906.1"/>
    <property type="molecule type" value="Genomic_DNA"/>
</dbReference>
<dbReference type="Proteomes" id="UP000241074">
    <property type="component" value="Chromosome"/>
</dbReference>
<keyword evidence="3" id="KW-1185">Reference proteome</keyword>
<name>A0A2P1PSU1_9GAMM</name>
<evidence type="ECO:0000313" key="2">
    <source>
        <dbReference type="EMBL" id="AVP97906.1"/>
    </source>
</evidence>
<gene>
    <name evidence="2" type="ORF">C7S18_12165</name>
</gene>
<dbReference type="RefSeq" id="WP_106891826.1">
    <property type="nucleotide sequence ID" value="NZ_CP027860.1"/>
</dbReference>
<protein>
    <submittedName>
        <fullName evidence="2">Uncharacterized protein</fullName>
    </submittedName>
</protein>
<dbReference type="AlphaFoldDB" id="A0A2P1PSU1"/>
<dbReference type="KEGG" id="xba:C7S18_12165"/>
<feature type="region of interest" description="Disordered" evidence="1">
    <location>
        <begin position="1"/>
        <end position="30"/>
    </location>
</feature>
<accession>A0A2P1PSU1</accession>
<reference evidence="2 3" key="1">
    <citation type="submission" date="2018-03" db="EMBL/GenBank/DDBJ databases">
        <title>Ahniella affigens gen. nov., sp. nov., a gammaproteobacterium isolated from sandy soil near a stream.</title>
        <authorList>
            <person name="Ko Y."/>
            <person name="Kim J.-H."/>
        </authorList>
    </citation>
    <scope>NUCLEOTIDE SEQUENCE [LARGE SCALE GENOMIC DNA]</scope>
    <source>
        <strain evidence="2 3">D13</strain>
    </source>
</reference>
<sequence>MAKENEKAQAPESKAYRVNTPINHGEADAKGKLTTRMYKQGESITLTPADAASLLACGAISE</sequence>